<feature type="compositionally biased region" description="Polar residues" evidence="1">
    <location>
        <begin position="1"/>
        <end position="15"/>
    </location>
</feature>
<gene>
    <name evidence="2" type="ORF">AC578_10093</name>
</gene>
<name>A0A139GWT9_9PEZI</name>
<accession>A0A139GWT9</accession>
<feature type="compositionally biased region" description="Polar residues" evidence="1">
    <location>
        <begin position="111"/>
        <end position="141"/>
    </location>
</feature>
<organism evidence="2 3">
    <name type="scientific">Pseudocercospora eumusae</name>
    <dbReference type="NCBI Taxonomy" id="321146"/>
    <lineage>
        <taxon>Eukaryota</taxon>
        <taxon>Fungi</taxon>
        <taxon>Dikarya</taxon>
        <taxon>Ascomycota</taxon>
        <taxon>Pezizomycotina</taxon>
        <taxon>Dothideomycetes</taxon>
        <taxon>Dothideomycetidae</taxon>
        <taxon>Mycosphaerellales</taxon>
        <taxon>Mycosphaerellaceae</taxon>
        <taxon>Pseudocercospora</taxon>
    </lineage>
</organism>
<dbReference type="Proteomes" id="UP000070133">
    <property type="component" value="Unassembled WGS sequence"/>
</dbReference>
<feature type="region of interest" description="Disordered" evidence="1">
    <location>
        <begin position="1"/>
        <end position="218"/>
    </location>
</feature>
<feature type="compositionally biased region" description="Polar residues" evidence="1">
    <location>
        <begin position="190"/>
        <end position="207"/>
    </location>
</feature>
<keyword evidence="3" id="KW-1185">Reference proteome</keyword>
<evidence type="ECO:0000256" key="1">
    <source>
        <dbReference type="SAM" id="MobiDB-lite"/>
    </source>
</evidence>
<proteinExistence type="predicted"/>
<reference evidence="2 3" key="1">
    <citation type="submission" date="2015-07" db="EMBL/GenBank/DDBJ databases">
        <title>Comparative genomics of the Sigatoka disease complex on banana suggests a link between parallel evolutionary changes in Pseudocercospora fijiensis and Pseudocercospora eumusae and increased virulence on the banana host.</title>
        <authorList>
            <person name="Chang T.-C."/>
            <person name="Salvucci A."/>
            <person name="Crous P.W."/>
            <person name="Stergiopoulos I."/>
        </authorList>
    </citation>
    <scope>NUCLEOTIDE SEQUENCE [LARGE SCALE GENOMIC DNA]</scope>
    <source>
        <strain evidence="2 3">CBS 114824</strain>
    </source>
</reference>
<sequence length="218" mass="23987">MSRYPNGSSGYNHPNLSGYGYSSSSGAGHSSSPSRRPSRAVSPLGQSRFEGSSRYHTSRRTYDVTPQPDFSRRESELAQLGRTKTLSRRPSDNYGASGVDISSYGGGAYNPYSSSSKYTPYRPSESSRFSTSAFRDVNYQQASSTYRASPSSSRAHQSSSASSRPSDVYVPDPLRIGRSDARYDERYFSASPSYSTHDVTPSSTSGLRRSGAQRRRRR</sequence>
<dbReference type="AlphaFoldDB" id="A0A139GWT9"/>
<evidence type="ECO:0000313" key="2">
    <source>
        <dbReference type="EMBL" id="KXS94674.1"/>
    </source>
</evidence>
<feature type="compositionally biased region" description="Low complexity" evidence="1">
    <location>
        <begin position="142"/>
        <end position="166"/>
    </location>
</feature>
<dbReference type="OrthoDB" id="10673351at2759"/>
<dbReference type="EMBL" id="LFZN01000268">
    <property type="protein sequence ID" value="KXS94674.1"/>
    <property type="molecule type" value="Genomic_DNA"/>
</dbReference>
<feature type="compositionally biased region" description="Basic and acidic residues" evidence="1">
    <location>
        <begin position="175"/>
        <end position="187"/>
    </location>
</feature>
<comment type="caution">
    <text evidence="2">The sequence shown here is derived from an EMBL/GenBank/DDBJ whole genome shotgun (WGS) entry which is preliminary data.</text>
</comment>
<protein>
    <submittedName>
        <fullName evidence="2">Uncharacterized protein</fullName>
    </submittedName>
</protein>
<feature type="compositionally biased region" description="Low complexity" evidence="1">
    <location>
        <begin position="17"/>
        <end position="43"/>
    </location>
</feature>
<evidence type="ECO:0000313" key="3">
    <source>
        <dbReference type="Proteomes" id="UP000070133"/>
    </source>
</evidence>